<dbReference type="EMBL" id="CP144694">
    <property type="protein sequence ID" value="WVZ03966.1"/>
    <property type="molecule type" value="Genomic_DNA"/>
</dbReference>
<dbReference type="Proteomes" id="UP001374535">
    <property type="component" value="Chromosome 7"/>
</dbReference>
<evidence type="ECO:0000313" key="1">
    <source>
        <dbReference type="EMBL" id="WVZ03966.1"/>
    </source>
</evidence>
<reference evidence="1 2" key="1">
    <citation type="journal article" date="2023" name="Life. Sci Alliance">
        <title>Evolutionary insights into 3D genome organization and epigenetic landscape of Vigna mungo.</title>
        <authorList>
            <person name="Junaid A."/>
            <person name="Singh B."/>
            <person name="Bhatia S."/>
        </authorList>
    </citation>
    <scope>NUCLEOTIDE SEQUENCE [LARGE SCALE GENOMIC DNA]</scope>
    <source>
        <strain evidence="1">Urdbean</strain>
    </source>
</reference>
<gene>
    <name evidence="1" type="ORF">V8G54_024772</name>
</gene>
<accession>A0AAQ3N7S4</accession>
<dbReference type="AlphaFoldDB" id="A0AAQ3N7S4"/>
<keyword evidence="2" id="KW-1185">Reference proteome</keyword>
<proteinExistence type="predicted"/>
<evidence type="ECO:0000313" key="2">
    <source>
        <dbReference type="Proteomes" id="UP001374535"/>
    </source>
</evidence>
<sequence length="177" mass="20730">MFSSLRRCHNDAPYSSRKKHELTMTQVVEHIQNPPNHWDYDKLRPFLFEASHLLPLVTLRLKSIPKALHFINYLRSITEHHQALSCVFEDALELATQHLNSQKELVRLHSYQKFNCDNIALTFRSVFLLLKCLGRSKWWTIRFFCSKSSTLLPKVLEFATNCLRGCLNRVALMMPST</sequence>
<name>A0AAQ3N7S4_VIGMU</name>
<organism evidence="1 2">
    <name type="scientific">Vigna mungo</name>
    <name type="common">Black gram</name>
    <name type="synonym">Phaseolus mungo</name>
    <dbReference type="NCBI Taxonomy" id="3915"/>
    <lineage>
        <taxon>Eukaryota</taxon>
        <taxon>Viridiplantae</taxon>
        <taxon>Streptophyta</taxon>
        <taxon>Embryophyta</taxon>
        <taxon>Tracheophyta</taxon>
        <taxon>Spermatophyta</taxon>
        <taxon>Magnoliopsida</taxon>
        <taxon>eudicotyledons</taxon>
        <taxon>Gunneridae</taxon>
        <taxon>Pentapetalae</taxon>
        <taxon>rosids</taxon>
        <taxon>fabids</taxon>
        <taxon>Fabales</taxon>
        <taxon>Fabaceae</taxon>
        <taxon>Papilionoideae</taxon>
        <taxon>50 kb inversion clade</taxon>
        <taxon>NPAAA clade</taxon>
        <taxon>indigoferoid/millettioid clade</taxon>
        <taxon>Phaseoleae</taxon>
        <taxon>Vigna</taxon>
    </lineage>
</organism>
<protein>
    <submittedName>
        <fullName evidence="1">Uncharacterized protein</fullName>
    </submittedName>
</protein>